<proteinExistence type="predicted"/>
<organism evidence="1 2">
    <name type="scientific">Rubroshorea leprosula</name>
    <dbReference type="NCBI Taxonomy" id="152421"/>
    <lineage>
        <taxon>Eukaryota</taxon>
        <taxon>Viridiplantae</taxon>
        <taxon>Streptophyta</taxon>
        <taxon>Embryophyta</taxon>
        <taxon>Tracheophyta</taxon>
        <taxon>Spermatophyta</taxon>
        <taxon>Magnoliopsida</taxon>
        <taxon>eudicotyledons</taxon>
        <taxon>Gunneridae</taxon>
        <taxon>Pentapetalae</taxon>
        <taxon>rosids</taxon>
        <taxon>malvids</taxon>
        <taxon>Malvales</taxon>
        <taxon>Dipterocarpaceae</taxon>
        <taxon>Rubroshorea</taxon>
    </lineage>
</organism>
<reference evidence="1 2" key="1">
    <citation type="journal article" date="2021" name="Commun. Biol.">
        <title>The genome of Shorea leprosula (Dipterocarpaceae) highlights the ecological relevance of drought in aseasonal tropical rainforests.</title>
        <authorList>
            <person name="Ng K.K.S."/>
            <person name="Kobayashi M.J."/>
            <person name="Fawcett J.A."/>
            <person name="Hatakeyama M."/>
            <person name="Paape T."/>
            <person name="Ng C.H."/>
            <person name="Ang C.C."/>
            <person name="Tnah L.H."/>
            <person name="Lee C.T."/>
            <person name="Nishiyama T."/>
            <person name="Sese J."/>
            <person name="O'Brien M.J."/>
            <person name="Copetti D."/>
            <person name="Mohd Noor M.I."/>
            <person name="Ong R.C."/>
            <person name="Putra M."/>
            <person name="Sireger I.Z."/>
            <person name="Indrioko S."/>
            <person name="Kosugi Y."/>
            <person name="Izuno A."/>
            <person name="Isagi Y."/>
            <person name="Lee S.L."/>
            <person name="Shimizu K.K."/>
        </authorList>
    </citation>
    <scope>NUCLEOTIDE SEQUENCE [LARGE SCALE GENOMIC DNA]</scope>
    <source>
        <strain evidence="1">214</strain>
    </source>
</reference>
<dbReference type="AlphaFoldDB" id="A0AAV5HYN8"/>
<dbReference type="EMBL" id="BPVZ01000006">
    <property type="protein sequence ID" value="GKU92411.1"/>
    <property type="molecule type" value="Genomic_DNA"/>
</dbReference>
<accession>A0AAV5HYN8</accession>
<keyword evidence="2" id="KW-1185">Reference proteome</keyword>
<comment type="caution">
    <text evidence="1">The sequence shown here is derived from an EMBL/GenBank/DDBJ whole genome shotgun (WGS) entry which is preliminary data.</text>
</comment>
<gene>
    <name evidence="1" type="ORF">SLEP1_g6143</name>
</gene>
<name>A0AAV5HYN8_9ROSI</name>
<sequence>MLKLSVVTLKGEAAFRLEGNPENSLFLSCLSLQCFSVAKR</sequence>
<dbReference type="Proteomes" id="UP001054252">
    <property type="component" value="Unassembled WGS sequence"/>
</dbReference>
<protein>
    <submittedName>
        <fullName evidence="1">Uncharacterized protein</fullName>
    </submittedName>
</protein>
<evidence type="ECO:0000313" key="2">
    <source>
        <dbReference type="Proteomes" id="UP001054252"/>
    </source>
</evidence>
<evidence type="ECO:0000313" key="1">
    <source>
        <dbReference type="EMBL" id="GKU92411.1"/>
    </source>
</evidence>